<keyword evidence="4" id="KW-1185">Reference proteome</keyword>
<sequence length="309" mass="31994">MKRPLVGSLAAAFFGAAALAGIAAAPAAAATPAPDDATPTHMSAAKAPAGREAPDPMGAPNVEKAAAPSFEGTVALSNCSGSVVKMPDSQPDDPALVLSNGHCLQEGMPEPGEVITDKPSSRSFTLLKADGSNAGTVKATKIAYATMTDTDISLYEVGSTYQDIQSKFGIKALDLEAAHPTQGNDITVVSGYWKETYGCAIDGFAYRLKEDGWTMKDSLRYTADCKTKGGTSGSPVVDNASGKVVGVNNTRNENGEECTLNNPCEVDESGKVTVHDQIAYGQQTYIIAPCVGAGNQIDLSREGCTLPKP</sequence>
<dbReference type="GO" id="GO:0006508">
    <property type="term" value="P:proteolysis"/>
    <property type="evidence" value="ECO:0007669"/>
    <property type="project" value="UniProtKB-KW"/>
</dbReference>
<feature type="region of interest" description="Disordered" evidence="1">
    <location>
        <begin position="30"/>
        <end position="63"/>
    </location>
</feature>
<feature type="compositionally biased region" description="Low complexity" evidence="1">
    <location>
        <begin position="30"/>
        <end position="39"/>
    </location>
</feature>
<feature type="chain" id="PRO_5045862107" evidence="2">
    <location>
        <begin position="30"/>
        <end position="309"/>
    </location>
</feature>
<evidence type="ECO:0000313" key="3">
    <source>
        <dbReference type="EMBL" id="GAA2628349.1"/>
    </source>
</evidence>
<dbReference type="EMBL" id="BAAARJ010000017">
    <property type="protein sequence ID" value="GAA2628349.1"/>
    <property type="molecule type" value="Genomic_DNA"/>
</dbReference>
<protein>
    <submittedName>
        <fullName evidence="3">Serine protease</fullName>
    </submittedName>
</protein>
<dbReference type="Gene3D" id="2.40.10.10">
    <property type="entry name" value="Trypsin-like serine proteases"/>
    <property type="match status" value="2"/>
</dbReference>
<evidence type="ECO:0000256" key="1">
    <source>
        <dbReference type="SAM" id="MobiDB-lite"/>
    </source>
</evidence>
<dbReference type="Pfam" id="PF13365">
    <property type="entry name" value="Trypsin_2"/>
    <property type="match status" value="1"/>
</dbReference>
<reference evidence="3 4" key="1">
    <citation type="journal article" date="2019" name="Int. J. Syst. Evol. Microbiol.">
        <title>The Global Catalogue of Microorganisms (GCM) 10K type strain sequencing project: providing services to taxonomists for standard genome sequencing and annotation.</title>
        <authorList>
            <consortium name="The Broad Institute Genomics Platform"/>
            <consortium name="The Broad Institute Genome Sequencing Center for Infectious Disease"/>
            <person name="Wu L."/>
            <person name="Ma J."/>
        </authorList>
    </citation>
    <scope>NUCLEOTIDE SEQUENCE [LARGE SCALE GENOMIC DNA]</scope>
    <source>
        <strain evidence="3 4">JCM 16373</strain>
    </source>
</reference>
<evidence type="ECO:0000256" key="2">
    <source>
        <dbReference type="SAM" id="SignalP"/>
    </source>
</evidence>
<organism evidence="3 4">
    <name type="scientific">Streptomyces axinellae</name>
    <dbReference type="NCBI Taxonomy" id="552788"/>
    <lineage>
        <taxon>Bacteria</taxon>
        <taxon>Bacillati</taxon>
        <taxon>Actinomycetota</taxon>
        <taxon>Actinomycetes</taxon>
        <taxon>Kitasatosporales</taxon>
        <taxon>Streptomycetaceae</taxon>
        <taxon>Streptomyces</taxon>
    </lineage>
</organism>
<keyword evidence="3" id="KW-0645">Protease</keyword>
<keyword evidence="3" id="KW-0378">Hydrolase</keyword>
<feature type="signal peptide" evidence="2">
    <location>
        <begin position="1"/>
        <end position="29"/>
    </location>
</feature>
<dbReference type="RefSeq" id="WP_344568596.1">
    <property type="nucleotide sequence ID" value="NZ_BAAARJ010000017.1"/>
</dbReference>
<gene>
    <name evidence="3" type="ORF">GCM10009863_49340</name>
</gene>
<dbReference type="InterPro" id="IPR009003">
    <property type="entry name" value="Peptidase_S1_PA"/>
</dbReference>
<proteinExistence type="predicted"/>
<comment type="caution">
    <text evidence="3">The sequence shown here is derived from an EMBL/GenBank/DDBJ whole genome shotgun (WGS) entry which is preliminary data.</text>
</comment>
<name>A0ABN3QJU0_9ACTN</name>
<dbReference type="InterPro" id="IPR043504">
    <property type="entry name" value="Peptidase_S1_PA_chymotrypsin"/>
</dbReference>
<dbReference type="GO" id="GO:0008233">
    <property type="term" value="F:peptidase activity"/>
    <property type="evidence" value="ECO:0007669"/>
    <property type="project" value="UniProtKB-KW"/>
</dbReference>
<dbReference type="Proteomes" id="UP001501447">
    <property type="component" value="Unassembled WGS sequence"/>
</dbReference>
<keyword evidence="2" id="KW-0732">Signal</keyword>
<accession>A0ABN3QJU0</accession>
<dbReference type="SUPFAM" id="SSF50494">
    <property type="entry name" value="Trypsin-like serine proteases"/>
    <property type="match status" value="1"/>
</dbReference>
<evidence type="ECO:0000313" key="4">
    <source>
        <dbReference type="Proteomes" id="UP001501447"/>
    </source>
</evidence>